<keyword evidence="1" id="KW-0175">Coiled coil</keyword>
<dbReference type="Proteomes" id="UP000248640">
    <property type="component" value="Chromosome 1"/>
</dbReference>
<feature type="coiled-coil region" evidence="1">
    <location>
        <begin position="17"/>
        <end position="79"/>
    </location>
</feature>
<proteinExistence type="predicted"/>
<evidence type="ECO:0000313" key="3">
    <source>
        <dbReference type="Proteomes" id="UP000248640"/>
    </source>
</evidence>
<reference evidence="2 3" key="1">
    <citation type="submission" date="2018-06" db="EMBL/GenBank/DDBJ databases">
        <authorList>
            <consortium name="Pathogen Informatics"/>
            <person name="Doyle S."/>
        </authorList>
    </citation>
    <scope>NUCLEOTIDE SEQUENCE [LARGE SCALE GENOMIC DNA]</scope>
    <source>
        <strain evidence="2 3">NCTC10038</strain>
    </source>
</reference>
<evidence type="ECO:0000313" key="2">
    <source>
        <dbReference type="EMBL" id="SQF92200.1"/>
    </source>
</evidence>
<dbReference type="GeneID" id="61639503"/>
<sequence>MHIDEDTSAWLGCPTPLEMYKHQCSLLEDELSETQALLRKARKNIAGLVQMNDALATGKAEAQAVLKKALAEIGELKERCSEPAILGMKLVAEQRDYLLRENQRILLELSVLSGPQP</sequence>
<dbReference type="RefSeq" id="WP_053256716.1">
    <property type="nucleotide sequence ID" value="NZ_CBCRXZ010000011.1"/>
</dbReference>
<dbReference type="EMBL" id="LS483372">
    <property type="protein sequence ID" value="SQF92200.1"/>
    <property type="molecule type" value="Genomic_DNA"/>
</dbReference>
<dbReference type="AlphaFoldDB" id="A0A8B4IB01"/>
<name>A0A8B4IB01_PSEFL</name>
<gene>
    <name evidence="2" type="ORF">NCTC10038_03631</name>
</gene>
<accession>A0A8B4IB01</accession>
<evidence type="ECO:0000256" key="1">
    <source>
        <dbReference type="SAM" id="Coils"/>
    </source>
</evidence>
<organism evidence="2 3">
    <name type="scientific">Pseudomonas fluorescens</name>
    <dbReference type="NCBI Taxonomy" id="294"/>
    <lineage>
        <taxon>Bacteria</taxon>
        <taxon>Pseudomonadati</taxon>
        <taxon>Pseudomonadota</taxon>
        <taxon>Gammaproteobacteria</taxon>
        <taxon>Pseudomonadales</taxon>
        <taxon>Pseudomonadaceae</taxon>
        <taxon>Pseudomonas</taxon>
    </lineage>
</organism>
<protein>
    <submittedName>
        <fullName evidence="2">Uncharacterized protein</fullName>
    </submittedName>
</protein>